<dbReference type="RefSeq" id="WP_242604694.1">
    <property type="nucleotide sequence ID" value="NZ_CAAAHP010000003.1"/>
</dbReference>
<reference evidence="2 3" key="1">
    <citation type="submission" date="2018-06" db="EMBL/GenBank/DDBJ databases">
        <authorList>
            <consortium name="Pathogen Informatics"/>
            <person name="Doyle S."/>
        </authorList>
    </citation>
    <scope>NUCLEOTIDE SEQUENCE [LARGE SCALE GENOMIC DNA]</scope>
    <source>
        <strain evidence="2 3">NCTC13316</strain>
    </source>
</reference>
<evidence type="ECO:0000259" key="1">
    <source>
        <dbReference type="Pfam" id="PF05618"/>
    </source>
</evidence>
<evidence type="ECO:0000313" key="2">
    <source>
        <dbReference type="EMBL" id="STX50067.1"/>
    </source>
</evidence>
<dbReference type="PANTHER" id="PTHR38037:SF2">
    <property type="entry name" value="ATP-DEPENDENT ZINC PROTEASE DOMAIN-CONTAINING PROTEIN-RELATED"/>
    <property type="match status" value="1"/>
</dbReference>
<dbReference type="Pfam" id="PF05618">
    <property type="entry name" value="Zn_protease"/>
    <property type="match status" value="1"/>
</dbReference>
<dbReference type="EMBL" id="UGOD01000001">
    <property type="protein sequence ID" value="STX50067.1"/>
    <property type="molecule type" value="Genomic_DNA"/>
</dbReference>
<organism evidence="2 3">
    <name type="scientific">Legionella busanensis</name>
    <dbReference type="NCBI Taxonomy" id="190655"/>
    <lineage>
        <taxon>Bacteria</taxon>
        <taxon>Pseudomonadati</taxon>
        <taxon>Pseudomonadota</taxon>
        <taxon>Gammaproteobacteria</taxon>
        <taxon>Legionellales</taxon>
        <taxon>Legionellaceae</taxon>
        <taxon>Legionella</taxon>
    </lineage>
</organism>
<dbReference type="PANTHER" id="PTHR38037">
    <property type="entry name" value="ZN_PROTEASE DOMAIN-CONTAINING PROTEIN"/>
    <property type="match status" value="1"/>
</dbReference>
<dbReference type="SUPFAM" id="SSF50630">
    <property type="entry name" value="Acid proteases"/>
    <property type="match status" value="1"/>
</dbReference>
<gene>
    <name evidence="2" type="ORF">NCTC13316_00132</name>
</gene>
<dbReference type="InterPro" id="IPR021109">
    <property type="entry name" value="Peptidase_aspartic_dom_sf"/>
</dbReference>
<accession>A0A378JGF0</accession>
<dbReference type="InterPro" id="IPR008503">
    <property type="entry name" value="Asp_endopeptidase"/>
</dbReference>
<dbReference type="Gene3D" id="2.40.70.10">
    <property type="entry name" value="Acid Proteases"/>
    <property type="match status" value="1"/>
</dbReference>
<evidence type="ECO:0000313" key="3">
    <source>
        <dbReference type="Proteomes" id="UP000254794"/>
    </source>
</evidence>
<keyword evidence="3" id="KW-1185">Reference proteome</keyword>
<protein>
    <submittedName>
        <fullName evidence="2">Secreted protein</fullName>
    </submittedName>
</protein>
<dbReference type="Proteomes" id="UP000254794">
    <property type="component" value="Unassembled WGS sequence"/>
</dbReference>
<name>A0A378JGF0_9GAMM</name>
<sequence>MRSVKVELTLTREEEMKLSTLLILVCIIFSGHTMAGENKIIYGYVEKAILVDKNLPLSAKLDTGAKSASLSAIHIQQVEKNNKIYLSFLIPTKEGDIPFLAEYLGNVKIKVRAGENLKSKKEPLNRPVVLVRIRIGDRERAIPVNLANRKRFLYPLLLGRDAIKAFSGLVDPSTTFTIKPVLNNNEIK</sequence>
<dbReference type="AlphaFoldDB" id="A0A378JGF0"/>
<feature type="domain" description="Retropepsin-like aspartic endopeptidase" evidence="1">
    <location>
        <begin position="41"/>
        <end position="178"/>
    </location>
</feature>
<proteinExistence type="predicted"/>